<dbReference type="InterPro" id="IPR001647">
    <property type="entry name" value="HTH_TetR"/>
</dbReference>
<evidence type="ECO:0000256" key="2">
    <source>
        <dbReference type="ARBA" id="ARBA00023125"/>
    </source>
</evidence>
<dbReference type="GO" id="GO:0003677">
    <property type="term" value="F:DNA binding"/>
    <property type="evidence" value="ECO:0007669"/>
    <property type="project" value="UniProtKB-UniRule"/>
</dbReference>
<dbReference type="AlphaFoldDB" id="A0A4V1EH43"/>
<dbReference type="Proteomes" id="UP000298656">
    <property type="component" value="Chromosome 1"/>
</dbReference>
<dbReference type="PRINTS" id="PR00455">
    <property type="entry name" value="HTHTETR"/>
</dbReference>
<sequence>MKVSREQFLENRERILEVASKMFREKGFDGVGVADIMNGAGMTHGGFYRHFASKEDLAAKASEASMARTVEKWREQGQSHPDSALATFIGHYLSERHRDSPGEGCMLAALASDAAREGPEIRQCFADGVTSMIESLESLLPGDAGAEAADTRRTAIATMAELVGAMVLSRAVSDAALSKEILGAVSDDLQTVCHSH</sequence>
<accession>A0A4V1EH43</accession>
<dbReference type="InterPro" id="IPR054156">
    <property type="entry name" value="YxaF_TetR_C"/>
</dbReference>
<dbReference type="Gene3D" id="1.10.357.10">
    <property type="entry name" value="Tetracycline Repressor, domain 2"/>
    <property type="match status" value="1"/>
</dbReference>
<dbReference type="PROSITE" id="PS50977">
    <property type="entry name" value="HTH_TETR_2"/>
    <property type="match status" value="1"/>
</dbReference>
<evidence type="ECO:0000259" key="5">
    <source>
        <dbReference type="PROSITE" id="PS50977"/>
    </source>
</evidence>
<dbReference type="Gene3D" id="1.10.10.60">
    <property type="entry name" value="Homeodomain-like"/>
    <property type="match status" value="1"/>
</dbReference>
<dbReference type="Pfam" id="PF00440">
    <property type="entry name" value="TetR_N"/>
    <property type="match status" value="1"/>
</dbReference>
<evidence type="ECO:0000313" key="7">
    <source>
        <dbReference type="Proteomes" id="UP000298656"/>
    </source>
</evidence>
<dbReference type="OrthoDB" id="9798857at2"/>
<organism evidence="6 7">
    <name type="scientific">Trinickia violacea</name>
    <dbReference type="NCBI Taxonomy" id="2571746"/>
    <lineage>
        <taxon>Bacteria</taxon>
        <taxon>Pseudomonadati</taxon>
        <taxon>Pseudomonadota</taxon>
        <taxon>Betaproteobacteria</taxon>
        <taxon>Burkholderiales</taxon>
        <taxon>Burkholderiaceae</taxon>
        <taxon>Trinickia</taxon>
    </lineage>
</organism>
<keyword evidence="3" id="KW-0804">Transcription</keyword>
<reference evidence="6 7" key="1">
    <citation type="submission" date="2019-05" db="EMBL/GenBank/DDBJ databases">
        <title>Burkholderia sp. DHOD12, isolated from subtropical forest soil.</title>
        <authorList>
            <person name="Gao Z.-H."/>
            <person name="Qiu L.-H."/>
        </authorList>
    </citation>
    <scope>NUCLEOTIDE SEQUENCE [LARGE SCALE GENOMIC DNA]</scope>
    <source>
        <strain evidence="6 7">DHOD12</strain>
    </source>
</reference>
<name>A0A4V1EH43_9BURK</name>
<keyword evidence="1" id="KW-0805">Transcription regulation</keyword>
<dbReference type="KEGG" id="tvl:FAZ95_07100"/>
<protein>
    <submittedName>
        <fullName evidence="6">TetR/AcrR family transcriptional regulator</fullName>
    </submittedName>
</protein>
<evidence type="ECO:0000313" key="6">
    <source>
        <dbReference type="EMBL" id="QCP48970.1"/>
    </source>
</evidence>
<keyword evidence="2 4" id="KW-0238">DNA-binding</keyword>
<dbReference type="Pfam" id="PF21993">
    <property type="entry name" value="TetR_C_13_2"/>
    <property type="match status" value="1"/>
</dbReference>
<evidence type="ECO:0000256" key="4">
    <source>
        <dbReference type="PROSITE-ProRule" id="PRU00335"/>
    </source>
</evidence>
<dbReference type="PANTHER" id="PTHR47506">
    <property type="entry name" value="TRANSCRIPTIONAL REGULATORY PROTEIN"/>
    <property type="match status" value="1"/>
</dbReference>
<dbReference type="RefSeq" id="WP_137331801.1">
    <property type="nucleotide sequence ID" value="NZ_CP040077.1"/>
</dbReference>
<dbReference type="PANTHER" id="PTHR47506:SF7">
    <property type="entry name" value="TRANSCRIPTIONAL REGULATORY PROTEIN"/>
    <property type="match status" value="1"/>
</dbReference>
<dbReference type="SUPFAM" id="SSF48498">
    <property type="entry name" value="Tetracyclin repressor-like, C-terminal domain"/>
    <property type="match status" value="1"/>
</dbReference>
<evidence type="ECO:0000256" key="1">
    <source>
        <dbReference type="ARBA" id="ARBA00023015"/>
    </source>
</evidence>
<dbReference type="EMBL" id="CP040077">
    <property type="protein sequence ID" value="QCP48970.1"/>
    <property type="molecule type" value="Genomic_DNA"/>
</dbReference>
<gene>
    <name evidence="6" type="ORF">FAZ95_07100</name>
</gene>
<dbReference type="InterPro" id="IPR009057">
    <property type="entry name" value="Homeodomain-like_sf"/>
</dbReference>
<feature type="DNA-binding region" description="H-T-H motif" evidence="4">
    <location>
        <begin position="32"/>
        <end position="51"/>
    </location>
</feature>
<keyword evidence="7" id="KW-1185">Reference proteome</keyword>
<proteinExistence type="predicted"/>
<dbReference type="InterPro" id="IPR036271">
    <property type="entry name" value="Tet_transcr_reg_TetR-rel_C_sf"/>
</dbReference>
<dbReference type="SUPFAM" id="SSF46689">
    <property type="entry name" value="Homeodomain-like"/>
    <property type="match status" value="1"/>
</dbReference>
<feature type="domain" description="HTH tetR-type" evidence="5">
    <location>
        <begin position="9"/>
        <end position="69"/>
    </location>
</feature>
<evidence type="ECO:0000256" key="3">
    <source>
        <dbReference type="ARBA" id="ARBA00023163"/>
    </source>
</evidence>